<evidence type="ECO:0000256" key="2">
    <source>
        <dbReference type="ARBA" id="ARBA00022771"/>
    </source>
</evidence>
<comment type="caution">
    <text evidence="7">The sequence shown here is derived from an EMBL/GenBank/DDBJ whole genome shotgun (WGS) entry which is preliminary data.</text>
</comment>
<sequence>MYPSVQLQCAYPANDHTATPIFKGPGGVDLLCPETAKTIRIHPTYIPSTTYTPACFQPYPTYSPMTIRSSSACGPTHFPSMRPPSPAQSLPHLSPHALKPSSSPLQPPFNDYSSTSPPITPQPADPKKRHICPWEGCGKSFSEAYNLKSHYFLHSQLRPFGCSFCPSAFVRLRDMKRHENSLHSSGPRKEFSCVDCGMEFGRKDSLRRHLKTCVAHA</sequence>
<evidence type="ECO:0000256" key="3">
    <source>
        <dbReference type="ARBA" id="ARBA00022833"/>
    </source>
</evidence>
<evidence type="ECO:0000256" key="5">
    <source>
        <dbReference type="SAM" id="MobiDB-lite"/>
    </source>
</evidence>
<keyword evidence="3" id="KW-0862">Zinc</keyword>
<dbReference type="AlphaFoldDB" id="A0A507D3J9"/>
<dbReference type="Pfam" id="PF00096">
    <property type="entry name" value="zf-C2H2"/>
    <property type="match status" value="2"/>
</dbReference>
<feature type="domain" description="C2H2-type" evidence="6">
    <location>
        <begin position="130"/>
        <end position="159"/>
    </location>
</feature>
<dbReference type="GO" id="GO:0000981">
    <property type="term" value="F:DNA-binding transcription factor activity, RNA polymerase II-specific"/>
    <property type="evidence" value="ECO:0007669"/>
    <property type="project" value="TreeGrafter"/>
</dbReference>
<evidence type="ECO:0000259" key="6">
    <source>
        <dbReference type="PROSITE" id="PS50157"/>
    </source>
</evidence>
<feature type="domain" description="C2H2-type" evidence="6">
    <location>
        <begin position="191"/>
        <end position="217"/>
    </location>
</feature>
<name>A0A507D3J9_9FUNG</name>
<dbReference type="PANTHER" id="PTHR23235">
    <property type="entry name" value="KRUEPPEL-LIKE TRANSCRIPTION FACTOR"/>
    <property type="match status" value="1"/>
</dbReference>
<dbReference type="Gene3D" id="3.30.160.60">
    <property type="entry name" value="Classic Zinc Finger"/>
    <property type="match status" value="2"/>
</dbReference>
<evidence type="ECO:0000256" key="4">
    <source>
        <dbReference type="PROSITE-ProRule" id="PRU00042"/>
    </source>
</evidence>
<keyword evidence="8" id="KW-1185">Reference proteome</keyword>
<proteinExistence type="predicted"/>
<dbReference type="OrthoDB" id="8117402at2759"/>
<dbReference type="PROSITE" id="PS00028">
    <property type="entry name" value="ZINC_FINGER_C2H2_1"/>
    <property type="match status" value="1"/>
</dbReference>
<dbReference type="Proteomes" id="UP000320333">
    <property type="component" value="Unassembled WGS sequence"/>
</dbReference>
<dbReference type="GO" id="GO:0000978">
    <property type="term" value="F:RNA polymerase II cis-regulatory region sequence-specific DNA binding"/>
    <property type="evidence" value="ECO:0007669"/>
    <property type="project" value="TreeGrafter"/>
</dbReference>
<protein>
    <recommendedName>
        <fullName evidence="6">C2H2-type domain-containing protein</fullName>
    </recommendedName>
</protein>
<gene>
    <name evidence="7" type="ORF">CcCBS67573_g10348</name>
</gene>
<keyword evidence="2 4" id="KW-0863">Zinc-finger</keyword>
<keyword evidence="1" id="KW-0479">Metal-binding</keyword>
<dbReference type="InterPro" id="IPR036236">
    <property type="entry name" value="Znf_C2H2_sf"/>
</dbReference>
<feature type="domain" description="C2H2-type" evidence="6">
    <location>
        <begin position="160"/>
        <end position="188"/>
    </location>
</feature>
<dbReference type="GO" id="GO:0008270">
    <property type="term" value="F:zinc ion binding"/>
    <property type="evidence" value="ECO:0007669"/>
    <property type="project" value="UniProtKB-KW"/>
</dbReference>
<feature type="region of interest" description="Disordered" evidence="5">
    <location>
        <begin position="76"/>
        <end position="127"/>
    </location>
</feature>
<dbReference type="PANTHER" id="PTHR23235:SF120">
    <property type="entry name" value="KRUPPEL-LIKE FACTOR 15"/>
    <property type="match status" value="1"/>
</dbReference>
<accession>A0A507D3J9</accession>
<organism evidence="7 8">
    <name type="scientific">Chytriomyces confervae</name>
    <dbReference type="NCBI Taxonomy" id="246404"/>
    <lineage>
        <taxon>Eukaryota</taxon>
        <taxon>Fungi</taxon>
        <taxon>Fungi incertae sedis</taxon>
        <taxon>Chytridiomycota</taxon>
        <taxon>Chytridiomycota incertae sedis</taxon>
        <taxon>Chytridiomycetes</taxon>
        <taxon>Chytridiales</taxon>
        <taxon>Chytriomycetaceae</taxon>
        <taxon>Chytriomyces</taxon>
    </lineage>
</organism>
<evidence type="ECO:0000256" key="1">
    <source>
        <dbReference type="ARBA" id="ARBA00022723"/>
    </source>
</evidence>
<evidence type="ECO:0000313" key="8">
    <source>
        <dbReference type="Proteomes" id="UP000320333"/>
    </source>
</evidence>
<dbReference type="InterPro" id="IPR013087">
    <property type="entry name" value="Znf_C2H2_type"/>
</dbReference>
<dbReference type="SUPFAM" id="SSF57667">
    <property type="entry name" value="beta-beta-alpha zinc fingers"/>
    <property type="match status" value="1"/>
</dbReference>
<dbReference type="STRING" id="246404.A0A507D3J9"/>
<evidence type="ECO:0000313" key="7">
    <source>
        <dbReference type="EMBL" id="TPX45810.1"/>
    </source>
</evidence>
<dbReference type="EMBL" id="QEAP01001398">
    <property type="protein sequence ID" value="TPX45810.1"/>
    <property type="molecule type" value="Genomic_DNA"/>
</dbReference>
<dbReference type="PROSITE" id="PS50157">
    <property type="entry name" value="ZINC_FINGER_C2H2_2"/>
    <property type="match status" value="3"/>
</dbReference>
<dbReference type="SMART" id="SM00355">
    <property type="entry name" value="ZnF_C2H2"/>
    <property type="match status" value="3"/>
</dbReference>
<reference evidence="7 8" key="1">
    <citation type="journal article" date="2019" name="Sci. Rep.">
        <title>Comparative genomics of chytrid fungi reveal insights into the obligate biotrophic and pathogenic lifestyle of Synchytrium endobioticum.</title>
        <authorList>
            <person name="van de Vossenberg B.T.L.H."/>
            <person name="Warris S."/>
            <person name="Nguyen H.D.T."/>
            <person name="van Gent-Pelzer M.P.E."/>
            <person name="Joly D.L."/>
            <person name="van de Geest H.C."/>
            <person name="Bonants P.J.M."/>
            <person name="Smith D.S."/>
            <person name="Levesque C.A."/>
            <person name="van der Lee T.A.J."/>
        </authorList>
    </citation>
    <scope>NUCLEOTIDE SEQUENCE [LARGE SCALE GENOMIC DNA]</scope>
    <source>
        <strain evidence="7 8">CBS 675.73</strain>
    </source>
</reference>